<dbReference type="Proteomes" id="UP000192578">
    <property type="component" value="Unassembled WGS sequence"/>
</dbReference>
<keyword evidence="2" id="KW-1185">Reference proteome</keyword>
<sequence>MFIDSHPVVSLTVALCLLFLTVGHIRYSIPFSALNSTSCIAHRQFCGPSNVSPAWIYKMHPWTNKKGKYSQGSQDLYLHRIFAVIGSTNRYFVEFGFNEPSYTSGGSGANTRNLYQKGWRGLLLDGDRENAEINLQKHFLFANNIAQIFAQYNVPKELDYLSVDMDSHDLWVFRAILEAGYRPRVITTEYNANYPLTHALTLIDPTLIGNGSVPSDFSFEFTHCAWGASAKALFLVATTYGYKMVGRIDGLDLVWLRADLISDCFLVPEFEWFFRDIKLGSRVHNRQKDDRALRMIVDYETFVKTRNLTASNAVARDVLRRSKLDCFYTIRKII</sequence>
<name>A0A1W0WEU7_HYPEX</name>
<organism evidence="1 2">
    <name type="scientific">Hypsibius exemplaris</name>
    <name type="common">Freshwater tardigrade</name>
    <dbReference type="NCBI Taxonomy" id="2072580"/>
    <lineage>
        <taxon>Eukaryota</taxon>
        <taxon>Metazoa</taxon>
        <taxon>Ecdysozoa</taxon>
        <taxon>Tardigrada</taxon>
        <taxon>Eutardigrada</taxon>
        <taxon>Parachela</taxon>
        <taxon>Hypsibioidea</taxon>
        <taxon>Hypsibiidae</taxon>
        <taxon>Hypsibius</taxon>
    </lineage>
</organism>
<comment type="caution">
    <text evidence="1">The sequence shown here is derived from an EMBL/GenBank/DDBJ whole genome shotgun (WGS) entry which is preliminary data.</text>
</comment>
<dbReference type="EMBL" id="MTYJ01000118">
    <property type="protein sequence ID" value="OQV13708.1"/>
    <property type="molecule type" value="Genomic_DNA"/>
</dbReference>
<accession>A0A1W0WEU7</accession>
<reference evidence="2" key="1">
    <citation type="submission" date="2017-01" db="EMBL/GenBank/DDBJ databases">
        <title>Comparative genomics of anhydrobiosis in the tardigrade Hypsibius dujardini.</title>
        <authorList>
            <person name="Yoshida Y."/>
            <person name="Koutsovoulos G."/>
            <person name="Laetsch D."/>
            <person name="Stevens L."/>
            <person name="Kumar S."/>
            <person name="Horikawa D."/>
            <person name="Ishino K."/>
            <person name="Komine S."/>
            <person name="Tomita M."/>
            <person name="Blaxter M."/>
            <person name="Arakawa K."/>
        </authorList>
    </citation>
    <scope>NUCLEOTIDE SEQUENCE [LARGE SCALE GENOMIC DNA]</scope>
    <source>
        <strain evidence="2">Z151</strain>
    </source>
</reference>
<dbReference type="AlphaFoldDB" id="A0A1W0WEU7"/>
<protein>
    <submittedName>
        <fullName evidence="1">Uncharacterized protein</fullName>
    </submittedName>
</protein>
<proteinExistence type="predicted"/>
<dbReference type="OrthoDB" id="10001675at2759"/>
<evidence type="ECO:0000313" key="2">
    <source>
        <dbReference type="Proteomes" id="UP000192578"/>
    </source>
</evidence>
<evidence type="ECO:0000313" key="1">
    <source>
        <dbReference type="EMBL" id="OQV13708.1"/>
    </source>
</evidence>
<gene>
    <name evidence="1" type="ORF">BV898_12102</name>
</gene>